<gene>
    <name evidence="2" type="ORF">H9L17_12765</name>
</gene>
<dbReference type="EMBL" id="CP060711">
    <property type="protein sequence ID" value="QNN48224.1"/>
    <property type="molecule type" value="Genomic_DNA"/>
</dbReference>
<protein>
    <submittedName>
        <fullName evidence="2">Uncharacterized protein</fullName>
    </submittedName>
</protein>
<evidence type="ECO:0000313" key="3">
    <source>
        <dbReference type="Proteomes" id="UP000515977"/>
    </source>
</evidence>
<dbReference type="AlphaFoldDB" id="A0A7G9QXZ9"/>
<keyword evidence="1" id="KW-1133">Transmembrane helix</keyword>
<keyword evidence="1" id="KW-0812">Transmembrane</keyword>
<organism evidence="2 3">
    <name type="scientific">Thermomonas brevis</name>
    <dbReference type="NCBI Taxonomy" id="215691"/>
    <lineage>
        <taxon>Bacteria</taxon>
        <taxon>Pseudomonadati</taxon>
        <taxon>Pseudomonadota</taxon>
        <taxon>Gammaproteobacteria</taxon>
        <taxon>Lysobacterales</taxon>
        <taxon>Lysobacteraceae</taxon>
        <taxon>Thermomonas</taxon>
    </lineage>
</organism>
<dbReference type="Proteomes" id="UP000515977">
    <property type="component" value="Chromosome"/>
</dbReference>
<accession>A0A7G9QXZ9</accession>
<keyword evidence="1" id="KW-0472">Membrane</keyword>
<evidence type="ECO:0000256" key="1">
    <source>
        <dbReference type="SAM" id="Phobius"/>
    </source>
</evidence>
<evidence type="ECO:0000313" key="2">
    <source>
        <dbReference type="EMBL" id="QNN48224.1"/>
    </source>
</evidence>
<dbReference type="KEGG" id="tbv:H9L17_12765"/>
<sequence>MAGSLGDFVELALLVAGVAVLVIGYRRNDRNLLLAAAILLLLAGALGGMVEGFLEGWRQTAG</sequence>
<name>A0A7G9QXZ9_9GAMM</name>
<proteinExistence type="predicted"/>
<reference evidence="2 3" key="1">
    <citation type="submission" date="2020-08" db="EMBL/GenBank/DDBJ databases">
        <title>Genome sequence of Thermomonas brevis KACC 16975T.</title>
        <authorList>
            <person name="Hyun D.-W."/>
            <person name="Bae J.-W."/>
        </authorList>
    </citation>
    <scope>NUCLEOTIDE SEQUENCE [LARGE SCALE GENOMIC DNA]</scope>
    <source>
        <strain evidence="2 3">KACC 16975</strain>
    </source>
</reference>
<keyword evidence="3" id="KW-1185">Reference proteome</keyword>
<feature type="transmembrane region" description="Helical" evidence="1">
    <location>
        <begin position="32"/>
        <end position="50"/>
    </location>
</feature>
<feature type="transmembrane region" description="Helical" evidence="1">
    <location>
        <begin position="6"/>
        <end position="25"/>
    </location>
</feature>